<reference evidence="1 2" key="1">
    <citation type="submission" date="2018-06" db="EMBL/GenBank/DDBJ databases">
        <title>Extensive metabolic versatility and redundancy in microbially diverse, dynamic hydrothermal sediments.</title>
        <authorList>
            <person name="Dombrowski N."/>
            <person name="Teske A."/>
            <person name="Baker B.J."/>
        </authorList>
    </citation>
    <scope>NUCLEOTIDE SEQUENCE [LARGE SCALE GENOMIC DNA]</scope>
    <source>
        <strain evidence="1">B9_G13</strain>
    </source>
</reference>
<comment type="caution">
    <text evidence="1">The sequence shown here is derived from an EMBL/GenBank/DDBJ whole genome shotgun (WGS) entry which is preliminary data.</text>
</comment>
<name>A0A497JGN0_9ARCH</name>
<dbReference type="Pfam" id="PF13489">
    <property type="entry name" value="Methyltransf_23"/>
    <property type="match status" value="1"/>
</dbReference>
<dbReference type="AlphaFoldDB" id="A0A497JGN0"/>
<dbReference type="InterPro" id="IPR029063">
    <property type="entry name" value="SAM-dependent_MTases_sf"/>
</dbReference>
<sequence length="259" mass="30566">MMPIARKRKLQLKRESRQIAGRKIRHLRSTDRGYYGVLEKPFIRSWAHRRGVKEYNKSIFGQKRGELIRIIERRLKGRKRLSILDIGCGSCRFLVELRRIFKDRIELHGITLAMPFSPEKLEQLRKKVEAERKRPLDGEEKRVFEEVKQASIKIRERIKKHGIKVHIGLAETHKYREKYDMIFSTETFVHTINPLQALENTLNHLKRGGEAYINFGVADFLKGNPKLKERLERQGINITELARGAYCFRRIGLNKIKLL</sequence>
<dbReference type="SUPFAM" id="SSF53335">
    <property type="entry name" value="S-adenosyl-L-methionine-dependent methyltransferases"/>
    <property type="match status" value="1"/>
</dbReference>
<evidence type="ECO:0000313" key="1">
    <source>
        <dbReference type="EMBL" id="RLG70225.1"/>
    </source>
</evidence>
<dbReference type="Proteomes" id="UP000277633">
    <property type="component" value="Unassembled WGS sequence"/>
</dbReference>
<organism evidence="1 2">
    <name type="scientific">Candidatus Iainarchaeum sp</name>
    <dbReference type="NCBI Taxonomy" id="3101447"/>
    <lineage>
        <taxon>Archaea</taxon>
        <taxon>Candidatus Iainarchaeota</taxon>
        <taxon>Candidatus Iainarchaeia</taxon>
        <taxon>Candidatus Iainarchaeales</taxon>
        <taxon>Candidatus Iainarchaeaceae</taxon>
        <taxon>Candidatus Iainarchaeum</taxon>
    </lineage>
</organism>
<proteinExistence type="predicted"/>
<gene>
    <name evidence="1" type="ORF">DRO07_00695</name>
</gene>
<evidence type="ECO:0000313" key="2">
    <source>
        <dbReference type="Proteomes" id="UP000277633"/>
    </source>
</evidence>
<evidence type="ECO:0008006" key="3">
    <source>
        <dbReference type="Google" id="ProtNLM"/>
    </source>
</evidence>
<dbReference type="Gene3D" id="3.40.50.150">
    <property type="entry name" value="Vaccinia Virus protein VP39"/>
    <property type="match status" value="1"/>
</dbReference>
<dbReference type="EMBL" id="QMWO01000014">
    <property type="protein sequence ID" value="RLG70225.1"/>
    <property type="molecule type" value="Genomic_DNA"/>
</dbReference>
<accession>A0A497JGN0</accession>
<protein>
    <recommendedName>
        <fullName evidence="3">Class I SAM-dependent methyltransferase</fullName>
    </recommendedName>
</protein>